<dbReference type="Pfam" id="PF07923">
    <property type="entry name" value="N1221"/>
    <property type="match status" value="1"/>
</dbReference>
<organism evidence="2 3">
    <name type="scientific">Meloidogyne javanica</name>
    <name type="common">Root-knot nematode worm</name>
    <dbReference type="NCBI Taxonomy" id="6303"/>
    <lineage>
        <taxon>Eukaryota</taxon>
        <taxon>Metazoa</taxon>
        <taxon>Ecdysozoa</taxon>
        <taxon>Nematoda</taxon>
        <taxon>Chromadorea</taxon>
        <taxon>Rhabditida</taxon>
        <taxon>Tylenchina</taxon>
        <taxon>Tylenchomorpha</taxon>
        <taxon>Tylenchoidea</taxon>
        <taxon>Meloidogynidae</taxon>
        <taxon>Meloidogyninae</taxon>
        <taxon>Meloidogyne</taxon>
        <taxon>Meloidogyne incognita group</taxon>
    </lineage>
</organism>
<reference evidence="3" key="1">
    <citation type="submission" date="2022-11" db="UniProtKB">
        <authorList>
            <consortium name="WormBaseParasite"/>
        </authorList>
    </citation>
    <scope>IDENTIFICATION</scope>
</reference>
<name>A0A915LF40_MELJA</name>
<dbReference type="PANTHER" id="PTHR13239">
    <property type="entry name" value="PROTEIN REQUIRED FOR HYPHAL ANASTOMOSIS HAM-2"/>
    <property type="match status" value="1"/>
</dbReference>
<dbReference type="GO" id="GO:0005829">
    <property type="term" value="C:cytosol"/>
    <property type="evidence" value="ECO:0007669"/>
    <property type="project" value="TreeGrafter"/>
</dbReference>
<evidence type="ECO:0000259" key="1">
    <source>
        <dbReference type="Pfam" id="PF07923"/>
    </source>
</evidence>
<proteinExistence type="predicted"/>
<feature type="domain" description="Far11/STRP N-terminal" evidence="1">
    <location>
        <begin position="19"/>
        <end position="104"/>
    </location>
</feature>
<dbReference type="AlphaFoldDB" id="A0A915LF40"/>
<dbReference type="WBParaSite" id="scaffold10118_cov148.g14529">
    <property type="protein sequence ID" value="scaffold10118_cov148.g14529"/>
    <property type="gene ID" value="scaffold10118_cov148.g14529"/>
</dbReference>
<sequence length="110" mass="13244">EFIFIIGFVHANEHSMDEFNFNYADADSYERELAEFYTYSEMDEFALNFECFVKYMREQKKEPFWNKLTRAEKCLIIQEMAAGFDSTEPEKRLQAARVILYIFQVCLFEI</sequence>
<evidence type="ECO:0000313" key="2">
    <source>
        <dbReference type="Proteomes" id="UP000887561"/>
    </source>
</evidence>
<dbReference type="InterPro" id="IPR012486">
    <property type="entry name" value="Far11/STRP_N"/>
</dbReference>
<dbReference type="PANTHER" id="PTHR13239:SF4">
    <property type="entry name" value="AT25231P"/>
    <property type="match status" value="1"/>
</dbReference>
<dbReference type="GO" id="GO:0007010">
    <property type="term" value="P:cytoskeleton organization"/>
    <property type="evidence" value="ECO:0007669"/>
    <property type="project" value="TreeGrafter"/>
</dbReference>
<evidence type="ECO:0000313" key="3">
    <source>
        <dbReference type="WBParaSite" id="scaffold10118_cov148.g14529"/>
    </source>
</evidence>
<protein>
    <submittedName>
        <fullName evidence="3">Far11/STRP N-terminal domain-containing protein</fullName>
    </submittedName>
</protein>
<dbReference type="InterPro" id="IPR040185">
    <property type="entry name" value="Far11/STRP"/>
</dbReference>
<accession>A0A915LF40</accession>
<keyword evidence="2" id="KW-1185">Reference proteome</keyword>
<dbReference type="Proteomes" id="UP000887561">
    <property type="component" value="Unplaced"/>
</dbReference>